<protein>
    <recommendedName>
        <fullName evidence="4">Secreted protein</fullName>
    </recommendedName>
</protein>
<evidence type="ECO:0000256" key="1">
    <source>
        <dbReference type="SAM" id="SignalP"/>
    </source>
</evidence>
<organism evidence="2 3">
    <name type="scientific">Amblyomma americanum</name>
    <name type="common">Lone star tick</name>
    <dbReference type="NCBI Taxonomy" id="6943"/>
    <lineage>
        <taxon>Eukaryota</taxon>
        <taxon>Metazoa</taxon>
        <taxon>Ecdysozoa</taxon>
        <taxon>Arthropoda</taxon>
        <taxon>Chelicerata</taxon>
        <taxon>Arachnida</taxon>
        <taxon>Acari</taxon>
        <taxon>Parasitiformes</taxon>
        <taxon>Ixodida</taxon>
        <taxon>Ixodoidea</taxon>
        <taxon>Ixodidae</taxon>
        <taxon>Amblyomminae</taxon>
        <taxon>Amblyomma</taxon>
    </lineage>
</organism>
<evidence type="ECO:0000313" key="2">
    <source>
        <dbReference type="EMBL" id="KAK8757850.1"/>
    </source>
</evidence>
<dbReference type="AlphaFoldDB" id="A0AAQ4D5W0"/>
<gene>
    <name evidence="2" type="ORF">V5799_004514</name>
</gene>
<keyword evidence="3" id="KW-1185">Reference proteome</keyword>
<evidence type="ECO:0000313" key="3">
    <source>
        <dbReference type="Proteomes" id="UP001321473"/>
    </source>
</evidence>
<keyword evidence="1" id="KW-0732">Signal</keyword>
<name>A0AAQ4D5W0_AMBAM</name>
<evidence type="ECO:0008006" key="4">
    <source>
        <dbReference type="Google" id="ProtNLM"/>
    </source>
</evidence>
<comment type="caution">
    <text evidence="2">The sequence shown here is derived from an EMBL/GenBank/DDBJ whole genome shotgun (WGS) entry which is preliminary data.</text>
</comment>
<proteinExistence type="predicted"/>
<reference evidence="2 3" key="1">
    <citation type="journal article" date="2023" name="Arcadia Sci">
        <title>De novo assembly of a long-read Amblyomma americanum tick genome.</title>
        <authorList>
            <person name="Chou S."/>
            <person name="Poskanzer K.E."/>
            <person name="Rollins M."/>
            <person name="Thuy-Boun P.S."/>
        </authorList>
    </citation>
    <scope>NUCLEOTIDE SEQUENCE [LARGE SCALE GENOMIC DNA]</scope>
    <source>
        <strain evidence="2">F_SG_1</strain>
        <tissue evidence="2">Salivary glands</tissue>
    </source>
</reference>
<sequence length="80" mass="9151">MLGWGQFLLLCFIAAFYPEPFITVGICLQLKCTNLCSCQSLRGVFLFFLHTQWPHFLVPEKSRVLGRSNSVALDDVKKRT</sequence>
<feature type="chain" id="PRO_5042961605" description="Secreted protein" evidence="1">
    <location>
        <begin position="19"/>
        <end position="80"/>
    </location>
</feature>
<dbReference type="EMBL" id="JARKHS020034745">
    <property type="protein sequence ID" value="KAK8757850.1"/>
    <property type="molecule type" value="Genomic_DNA"/>
</dbReference>
<accession>A0AAQ4D5W0</accession>
<feature type="signal peptide" evidence="1">
    <location>
        <begin position="1"/>
        <end position="18"/>
    </location>
</feature>
<dbReference type="Proteomes" id="UP001321473">
    <property type="component" value="Unassembled WGS sequence"/>
</dbReference>